<name>A0A6M4H7E2_9PROT</name>
<organism evidence="1 2">
    <name type="scientific">Usitatibacter palustris</name>
    <dbReference type="NCBI Taxonomy" id="2732487"/>
    <lineage>
        <taxon>Bacteria</taxon>
        <taxon>Pseudomonadati</taxon>
        <taxon>Pseudomonadota</taxon>
        <taxon>Betaproteobacteria</taxon>
        <taxon>Nitrosomonadales</taxon>
        <taxon>Usitatibacteraceae</taxon>
        <taxon>Usitatibacter</taxon>
    </lineage>
</organism>
<evidence type="ECO:0000313" key="1">
    <source>
        <dbReference type="EMBL" id="QJR14818.1"/>
    </source>
</evidence>
<gene>
    <name evidence="1" type="ORF">DSM104440_01628</name>
</gene>
<evidence type="ECO:0008006" key="3">
    <source>
        <dbReference type="Google" id="ProtNLM"/>
    </source>
</evidence>
<dbReference type="AlphaFoldDB" id="A0A6M4H7E2"/>
<reference evidence="1 2" key="1">
    <citation type="submission" date="2020-04" db="EMBL/GenBank/DDBJ databases">
        <title>Usitatibacter rugosus gen. nov., sp. nov. and Usitatibacter palustris sp. nov., novel members of Usitatibacteraceae fam. nov. within the order Nitrosomonadales isolated from soil.</title>
        <authorList>
            <person name="Huber K.J."/>
            <person name="Neumann-Schaal M."/>
            <person name="Geppert A."/>
            <person name="Luckner M."/>
            <person name="Wanner G."/>
            <person name="Overmann J."/>
        </authorList>
    </citation>
    <scope>NUCLEOTIDE SEQUENCE [LARGE SCALE GENOMIC DNA]</scope>
    <source>
        <strain evidence="1 2">Swamp67</strain>
    </source>
</reference>
<accession>A0A6M4H7E2</accession>
<dbReference type="KEGG" id="upl:DSM104440_01628"/>
<dbReference type="EMBL" id="CP053073">
    <property type="protein sequence ID" value="QJR14818.1"/>
    <property type="molecule type" value="Genomic_DNA"/>
</dbReference>
<dbReference type="InParanoid" id="A0A6M4H7E2"/>
<protein>
    <recommendedName>
        <fullName evidence="3">MetA-pathway of phenol degradation</fullName>
    </recommendedName>
</protein>
<keyword evidence="2" id="KW-1185">Reference proteome</keyword>
<proteinExistence type="predicted"/>
<dbReference type="Proteomes" id="UP000503096">
    <property type="component" value="Chromosome"/>
</dbReference>
<sequence length="276" mass="30202">MRNTFGLVLLCALGQSAIAQDEPRTLPFLGEEARKRGYELPEPFGVGLVYYKLNRDIEVSDVRVGRNGTVPSSVSQYADLGSTSDVDNINVKVDVWLLPFLNVYGIVGKIWNKSDTNIDVTLPPLLPNGPTRRFQTTVPTSIEGTVKGLGVTLAGGYKSFFGALDVNWAKADIGFDERLKAVVSSARAGWHGTVDGRPLRVWVNATYWDTFAVAKGHVADPDGGTLNFEVEQGPKYPKTYGVGFQYSPRKWFDLAVDTGTDGHGGWYVAIVPVIRF</sequence>
<evidence type="ECO:0000313" key="2">
    <source>
        <dbReference type="Proteomes" id="UP000503096"/>
    </source>
</evidence>
<dbReference type="RefSeq" id="WP_171161538.1">
    <property type="nucleotide sequence ID" value="NZ_CP053073.1"/>
</dbReference>